<protein>
    <submittedName>
        <fullName evidence="1">Uncharacterized protein</fullName>
    </submittedName>
</protein>
<evidence type="ECO:0000313" key="1">
    <source>
        <dbReference type="EMBL" id="RMZ98984.1"/>
    </source>
</evidence>
<sequence>MTLTKLPKIWYQITRQNDKISFNSDKKKIKDNLLSNKEDVWVAHKCCVKNILEIVDFITDSTKLLAKLYLKIDRLE</sequence>
<comment type="caution">
    <text evidence="1">The sequence shown here is derived from an EMBL/GenBank/DDBJ whole genome shotgun (WGS) entry which is preliminary data.</text>
</comment>
<organism evidence="1 2">
    <name type="scientific">Brachionus plicatilis</name>
    <name type="common">Marine rotifer</name>
    <name type="synonym">Brachionus muelleri</name>
    <dbReference type="NCBI Taxonomy" id="10195"/>
    <lineage>
        <taxon>Eukaryota</taxon>
        <taxon>Metazoa</taxon>
        <taxon>Spiralia</taxon>
        <taxon>Gnathifera</taxon>
        <taxon>Rotifera</taxon>
        <taxon>Eurotatoria</taxon>
        <taxon>Monogononta</taxon>
        <taxon>Pseudotrocha</taxon>
        <taxon>Ploima</taxon>
        <taxon>Brachionidae</taxon>
        <taxon>Brachionus</taxon>
    </lineage>
</organism>
<gene>
    <name evidence="1" type="ORF">BpHYR1_054675</name>
</gene>
<name>A0A3M7PJT5_BRAPC</name>
<dbReference type="EMBL" id="REGN01010461">
    <property type="protein sequence ID" value="RMZ98984.1"/>
    <property type="molecule type" value="Genomic_DNA"/>
</dbReference>
<dbReference type="Proteomes" id="UP000276133">
    <property type="component" value="Unassembled WGS sequence"/>
</dbReference>
<feature type="non-terminal residue" evidence="1">
    <location>
        <position position="76"/>
    </location>
</feature>
<evidence type="ECO:0000313" key="2">
    <source>
        <dbReference type="Proteomes" id="UP000276133"/>
    </source>
</evidence>
<accession>A0A3M7PJT5</accession>
<reference evidence="1 2" key="1">
    <citation type="journal article" date="2018" name="Sci. Rep.">
        <title>Genomic signatures of local adaptation to the degree of environmental predictability in rotifers.</title>
        <authorList>
            <person name="Franch-Gras L."/>
            <person name="Hahn C."/>
            <person name="Garcia-Roger E.M."/>
            <person name="Carmona M.J."/>
            <person name="Serra M."/>
            <person name="Gomez A."/>
        </authorList>
    </citation>
    <scope>NUCLEOTIDE SEQUENCE [LARGE SCALE GENOMIC DNA]</scope>
    <source>
        <strain evidence="1">HYR1</strain>
    </source>
</reference>
<dbReference type="AlphaFoldDB" id="A0A3M7PJT5"/>
<keyword evidence="2" id="KW-1185">Reference proteome</keyword>
<proteinExistence type="predicted"/>